<name>A0ACA9PGF0_9GLOM</name>
<evidence type="ECO:0000313" key="1">
    <source>
        <dbReference type="EMBL" id="CAG8705031.1"/>
    </source>
</evidence>
<keyword evidence="2" id="KW-1185">Reference proteome</keyword>
<comment type="caution">
    <text evidence="1">The sequence shown here is derived from an EMBL/GenBank/DDBJ whole genome shotgun (WGS) entry which is preliminary data.</text>
</comment>
<protein>
    <submittedName>
        <fullName evidence="1">4831_t:CDS:1</fullName>
    </submittedName>
</protein>
<dbReference type="EMBL" id="CAJVPU010027832">
    <property type="protein sequence ID" value="CAG8705031.1"/>
    <property type="molecule type" value="Genomic_DNA"/>
</dbReference>
<gene>
    <name evidence="1" type="ORF">DHETER_LOCUS11952</name>
</gene>
<sequence>SSFKKNHISSPMENHNRNQVKFDALYGGNETNMSNPENVHHKNMMFYDWD</sequence>
<reference evidence="1" key="1">
    <citation type="submission" date="2021-06" db="EMBL/GenBank/DDBJ databases">
        <authorList>
            <person name="Kallberg Y."/>
            <person name="Tangrot J."/>
            <person name="Rosling A."/>
        </authorList>
    </citation>
    <scope>NUCLEOTIDE SEQUENCE</scope>
    <source>
        <strain evidence="1">IL203A</strain>
    </source>
</reference>
<proteinExistence type="predicted"/>
<accession>A0ACA9PGF0</accession>
<dbReference type="Proteomes" id="UP000789702">
    <property type="component" value="Unassembled WGS sequence"/>
</dbReference>
<organism evidence="1 2">
    <name type="scientific">Dentiscutata heterogama</name>
    <dbReference type="NCBI Taxonomy" id="1316150"/>
    <lineage>
        <taxon>Eukaryota</taxon>
        <taxon>Fungi</taxon>
        <taxon>Fungi incertae sedis</taxon>
        <taxon>Mucoromycota</taxon>
        <taxon>Glomeromycotina</taxon>
        <taxon>Glomeromycetes</taxon>
        <taxon>Diversisporales</taxon>
        <taxon>Gigasporaceae</taxon>
        <taxon>Dentiscutata</taxon>
    </lineage>
</organism>
<feature type="non-terminal residue" evidence="1">
    <location>
        <position position="1"/>
    </location>
</feature>
<evidence type="ECO:0000313" key="2">
    <source>
        <dbReference type="Proteomes" id="UP000789702"/>
    </source>
</evidence>